<dbReference type="OrthoDB" id="27422at2157"/>
<comment type="catalytic activity">
    <reaction evidence="4 5 7">
        <text>L-histidine = trans-urocanate + NH4(+)</text>
        <dbReference type="Rhea" id="RHEA:21232"/>
        <dbReference type="ChEBI" id="CHEBI:17771"/>
        <dbReference type="ChEBI" id="CHEBI:28938"/>
        <dbReference type="ChEBI" id="CHEBI:57595"/>
        <dbReference type="EC" id="4.3.1.3"/>
    </reaction>
</comment>
<dbReference type="SMR" id="A0A0W1R3J7"/>
<dbReference type="NCBIfam" id="TIGR01225">
    <property type="entry name" value="hutH"/>
    <property type="match status" value="1"/>
</dbReference>
<dbReference type="InterPro" id="IPR001106">
    <property type="entry name" value="Aromatic_Lyase"/>
</dbReference>
<comment type="similarity">
    <text evidence="5 6">Belongs to the PAL/histidase family.</text>
</comment>
<evidence type="ECO:0000256" key="4">
    <source>
        <dbReference type="ARBA" id="ARBA00049269"/>
    </source>
</evidence>
<evidence type="ECO:0000256" key="5">
    <source>
        <dbReference type="HAMAP-Rule" id="MF_00229"/>
    </source>
</evidence>
<protein>
    <recommendedName>
        <fullName evidence="5">Probable histidine ammonia-lyase</fullName>
        <shortName evidence="5">Histidase</shortName>
        <ecNumber evidence="5">4.3.1.3</ecNumber>
    </recommendedName>
</protein>
<dbReference type="GO" id="GO:0004397">
    <property type="term" value="F:histidine ammonia-lyase activity"/>
    <property type="evidence" value="ECO:0007669"/>
    <property type="project" value="UniProtKB-UniRule"/>
</dbReference>
<comment type="subcellular location">
    <subcellularLocation>
        <location evidence="5 8">Cytoplasm</location>
    </subcellularLocation>
</comment>
<reference evidence="10 11" key="1">
    <citation type="submission" date="2015-12" db="EMBL/GenBank/DDBJ databases">
        <title>Haloprofundus marisrubri gen. nov., sp. nov., an extremely halophilic archaeon isolated from the Discovery deep brine-seawater interface in the Red Sea.</title>
        <authorList>
            <person name="Zhang G."/>
            <person name="Stingl U."/>
            <person name="Rashid M."/>
        </authorList>
    </citation>
    <scope>NUCLEOTIDE SEQUENCE [LARGE SCALE GENOMIC DNA]</scope>
    <source>
        <strain evidence="10 11">SB9</strain>
    </source>
</reference>
<evidence type="ECO:0000256" key="6">
    <source>
        <dbReference type="RuleBase" id="RU003954"/>
    </source>
</evidence>
<feature type="cross-link" description="5-imidazolinone (Ala-Gly)" evidence="5">
    <location>
        <begin position="155"/>
        <end position="157"/>
    </location>
</feature>
<sequence>MTDDADADADAAADSVVVDGESLTPEDIEHVARRGAPVHVPESARERVRESRERIVDIVESGQAVYGVNTGFGELVQERIARDDIETLQQNLVRSHAAGTGRELDDEEVRAMLVTRLNALVKGYSGVRERIVDVLAGMLNEGVHPVVKAKGSLGASGDLAPLAHLALVLTGEGEATVDGERLSGDEALRRKNLEPVTLRAKEGLGLINGTQLTVGLASLVVCDAERAIRAADIAGAMTTEATMGTTASSHASIQRVRPHPGQSESAENVRRLTRNSEIVESHRNCDRVQDAYSIRCLPQVHGAVRDSIRHLREAVETELNSATDNPLVFAAEEADERASGTETAAVLSGGNFHGQPLALRLDYATSGLSELASISERRIDRMLNPNIQEEYLPPFLTEGSGLRSGYMIAQYTAADLVSTNRSHGRPSTDSIPVSGNQEDHVSMSAQSAYIAREVVESTLCVVGIELACGAQALDFIEGQTPGIGTQAAYGTVRAHLEHLDDDRPIHRDMEVMTEILRSDALFENVERALDTTLA</sequence>
<dbReference type="EC" id="4.3.1.3" evidence="5"/>
<keyword evidence="5" id="KW-0963">Cytoplasm</keyword>
<dbReference type="EMBL" id="LOPU01000040">
    <property type="protein sequence ID" value="KTG07708.1"/>
    <property type="molecule type" value="Genomic_DNA"/>
</dbReference>
<evidence type="ECO:0000256" key="3">
    <source>
        <dbReference type="ARBA" id="ARBA00023239"/>
    </source>
</evidence>
<dbReference type="RefSeq" id="WP_058583539.1">
    <property type="nucleotide sequence ID" value="NZ_LOPU01000040.1"/>
</dbReference>
<evidence type="ECO:0000256" key="2">
    <source>
        <dbReference type="ARBA" id="ARBA00022808"/>
    </source>
</evidence>
<accession>A0A0W1R3J7</accession>
<comment type="pathway">
    <text evidence="1 5 7">Amino-acid degradation; L-histidine degradation into L-glutamate; N-formimidoyl-L-glutamate from L-histidine: step 1/3.</text>
</comment>
<dbReference type="HAMAP" id="MF_00229">
    <property type="entry name" value="His_ammonia_lyase"/>
    <property type="match status" value="1"/>
</dbReference>
<keyword evidence="11" id="KW-1185">Reference proteome</keyword>
<dbReference type="STRING" id="1514971.AUR64_02380"/>
<dbReference type="PROSITE" id="PS00488">
    <property type="entry name" value="PAL_HISTIDASE"/>
    <property type="match status" value="1"/>
</dbReference>
<dbReference type="Gene3D" id="1.10.275.10">
    <property type="entry name" value="Fumarase/aspartase (N-terminal domain)"/>
    <property type="match status" value="1"/>
</dbReference>
<feature type="region of interest" description="Disordered" evidence="9">
    <location>
        <begin position="1"/>
        <end position="24"/>
    </location>
</feature>
<dbReference type="CDD" id="cd00332">
    <property type="entry name" value="PAL-HAL"/>
    <property type="match status" value="1"/>
</dbReference>
<keyword evidence="3 5" id="KW-0456">Lyase</keyword>
<dbReference type="GO" id="GO:0019557">
    <property type="term" value="P:L-histidine catabolic process to glutamate and formate"/>
    <property type="evidence" value="ECO:0007669"/>
    <property type="project" value="UniProtKB-UniPathway"/>
</dbReference>
<dbReference type="Proteomes" id="UP000054387">
    <property type="component" value="Unassembled WGS sequence"/>
</dbReference>
<name>A0A0W1R3J7_9EURY</name>
<evidence type="ECO:0000256" key="9">
    <source>
        <dbReference type="SAM" id="MobiDB-lite"/>
    </source>
</evidence>
<evidence type="ECO:0000313" key="10">
    <source>
        <dbReference type="EMBL" id="KTG07708.1"/>
    </source>
</evidence>
<dbReference type="AlphaFoldDB" id="A0A0W1R3J7"/>
<keyword evidence="2 5" id="KW-0369">Histidine metabolism</keyword>
<organism evidence="10 11">
    <name type="scientific">Haloprofundus marisrubri</name>
    <dbReference type="NCBI Taxonomy" id="1514971"/>
    <lineage>
        <taxon>Archaea</taxon>
        <taxon>Methanobacteriati</taxon>
        <taxon>Methanobacteriota</taxon>
        <taxon>Stenosarchaea group</taxon>
        <taxon>Halobacteria</taxon>
        <taxon>Halobacteriales</taxon>
        <taxon>Haloferacaceae</taxon>
        <taxon>Haloprofundus</taxon>
    </lineage>
</organism>
<comment type="PTM">
    <text evidence="5">Contains an active site 4-methylidene-imidazol-5-one (MIO), which is formed autocatalytically by cyclization and dehydration of residues Ala-Ser-Gly.</text>
</comment>
<evidence type="ECO:0000256" key="8">
    <source>
        <dbReference type="RuleBase" id="RU004480"/>
    </source>
</evidence>
<dbReference type="InterPro" id="IPR005921">
    <property type="entry name" value="HutH"/>
</dbReference>
<dbReference type="FunFam" id="1.10.275.10:FF:000005">
    <property type="entry name" value="Histidine ammonia-lyase"/>
    <property type="match status" value="1"/>
</dbReference>
<dbReference type="NCBIfam" id="NF006871">
    <property type="entry name" value="PRK09367.1"/>
    <property type="match status" value="1"/>
</dbReference>
<feature type="modified residue" description="2,3-didehydroalanine (Ser)" evidence="5">
    <location>
        <position position="156"/>
    </location>
</feature>
<dbReference type="Gene3D" id="1.20.200.10">
    <property type="entry name" value="Fumarase/aspartase (Central domain)"/>
    <property type="match status" value="1"/>
</dbReference>
<dbReference type="InterPro" id="IPR022313">
    <property type="entry name" value="Phe/His_NH3-lyase_AS"/>
</dbReference>
<dbReference type="UniPathway" id="UPA00379">
    <property type="reaction ID" value="UER00549"/>
</dbReference>
<evidence type="ECO:0000313" key="11">
    <source>
        <dbReference type="Proteomes" id="UP000054387"/>
    </source>
</evidence>
<dbReference type="InterPro" id="IPR008948">
    <property type="entry name" value="L-Aspartase-like"/>
</dbReference>
<evidence type="ECO:0000256" key="1">
    <source>
        <dbReference type="ARBA" id="ARBA00005113"/>
    </source>
</evidence>
<comment type="caution">
    <text evidence="10">The sequence shown here is derived from an EMBL/GenBank/DDBJ whole genome shotgun (WGS) entry which is preliminary data.</text>
</comment>
<dbReference type="InterPro" id="IPR024083">
    <property type="entry name" value="Fumarase/histidase_N"/>
</dbReference>
<feature type="compositionally biased region" description="Acidic residues" evidence="9">
    <location>
        <begin position="1"/>
        <end position="11"/>
    </location>
</feature>
<dbReference type="SUPFAM" id="SSF48557">
    <property type="entry name" value="L-aspartase-like"/>
    <property type="match status" value="1"/>
</dbReference>
<dbReference type="PANTHER" id="PTHR10362">
    <property type="entry name" value="HISTIDINE AMMONIA-LYASE"/>
    <property type="match status" value="1"/>
</dbReference>
<gene>
    <name evidence="5" type="primary">hutH</name>
    <name evidence="10" type="ORF">AUR64_02380</name>
</gene>
<evidence type="ECO:0000256" key="7">
    <source>
        <dbReference type="RuleBase" id="RU004479"/>
    </source>
</evidence>
<dbReference type="GO" id="GO:0005737">
    <property type="term" value="C:cytoplasm"/>
    <property type="evidence" value="ECO:0007669"/>
    <property type="project" value="UniProtKB-SubCell"/>
</dbReference>
<proteinExistence type="inferred from homology"/>
<dbReference type="GO" id="GO:0019556">
    <property type="term" value="P:L-histidine catabolic process to glutamate and formamide"/>
    <property type="evidence" value="ECO:0007669"/>
    <property type="project" value="UniProtKB-UniPathway"/>
</dbReference>
<dbReference type="Pfam" id="PF00221">
    <property type="entry name" value="Lyase_aromatic"/>
    <property type="match status" value="1"/>
</dbReference>